<gene>
    <name evidence="2" type="ORF">ENS56_01060</name>
</gene>
<keyword evidence="2" id="KW-0808">Transferase</keyword>
<organism evidence="2">
    <name type="scientific">Ignavibacterium album</name>
    <dbReference type="NCBI Taxonomy" id="591197"/>
    <lineage>
        <taxon>Bacteria</taxon>
        <taxon>Pseudomonadati</taxon>
        <taxon>Ignavibacteriota</taxon>
        <taxon>Ignavibacteria</taxon>
        <taxon>Ignavibacteriales</taxon>
        <taxon>Ignavibacteriaceae</taxon>
        <taxon>Ignavibacterium</taxon>
    </lineage>
</organism>
<reference evidence="2" key="1">
    <citation type="journal article" date="2020" name="mSystems">
        <title>Genome- and Community-Level Interaction Insights into Carbon Utilization and Element Cycling Functions of Hydrothermarchaeota in Hydrothermal Sediment.</title>
        <authorList>
            <person name="Zhou Z."/>
            <person name="Liu Y."/>
            <person name="Xu W."/>
            <person name="Pan J."/>
            <person name="Luo Z.H."/>
            <person name="Li M."/>
        </authorList>
    </citation>
    <scope>NUCLEOTIDE SEQUENCE [LARGE SCALE GENOMIC DNA]</scope>
    <source>
        <strain evidence="2">SpSt-500</strain>
    </source>
</reference>
<dbReference type="CDD" id="cd00761">
    <property type="entry name" value="Glyco_tranf_GTA_type"/>
    <property type="match status" value="1"/>
</dbReference>
<protein>
    <submittedName>
        <fullName evidence="2">Glycosyltransferase family 2 protein</fullName>
    </submittedName>
</protein>
<dbReference type="SUPFAM" id="SSF53448">
    <property type="entry name" value="Nucleotide-diphospho-sugar transferases"/>
    <property type="match status" value="1"/>
</dbReference>
<dbReference type="AlphaFoldDB" id="A0A832DFS7"/>
<proteinExistence type="predicted"/>
<dbReference type="Pfam" id="PF00535">
    <property type="entry name" value="Glycos_transf_2"/>
    <property type="match status" value="1"/>
</dbReference>
<dbReference type="PANTHER" id="PTHR43685">
    <property type="entry name" value="GLYCOSYLTRANSFERASE"/>
    <property type="match status" value="1"/>
</dbReference>
<dbReference type="InterPro" id="IPR001173">
    <property type="entry name" value="Glyco_trans_2-like"/>
</dbReference>
<evidence type="ECO:0000259" key="1">
    <source>
        <dbReference type="Pfam" id="PF00535"/>
    </source>
</evidence>
<accession>A0A832DFS7</accession>
<dbReference type="GO" id="GO:0016740">
    <property type="term" value="F:transferase activity"/>
    <property type="evidence" value="ECO:0007669"/>
    <property type="project" value="UniProtKB-KW"/>
</dbReference>
<sequence>MKKKITIVLPKGSSEANQITISRLRDNSLVEQILLLGNDSDKLNADKIIQITDFQSTDTIKKFSDEINSEYLLLLLSDKTILPGQFMLERFLQVAENTNAGIVYSDFYESENGALHPHPVIDYQEGSLRDDFDFGELIFINAQALKSAAHKMKTNFRFAGLYDLRLKISQSYPLFHIQEFLYTVEKKEQIGTEDKHFSYVDPKNRQVQIEMESACTEHLKEVGAYIKPEQKRIEFKDNNEFEFEASVIIPVRNRVRTIGDAIKSVLSQKTNFRFNLIIVDNHSTDGTTEVIQQNAKDDNRIIHIIPDRKDLGIGGCWNEAVHHSKCGRFACQLDSDDIYKDENTLQTIVDTFYKEKCAMVIGSYQITDFNLNELPPGLIDHKEWTDENGANNALRINGLGAPRAFYTPILREIKIPNVSYGEDYAVGLAISRDYKIGRIYHSLYLCRRWEGNTDAKLDISRININNFYKDKIRTIEFLARKKKNSLEMKI</sequence>
<dbReference type="InterPro" id="IPR050834">
    <property type="entry name" value="Glycosyltransf_2"/>
</dbReference>
<dbReference type="EMBL" id="DSVI01000004">
    <property type="protein sequence ID" value="HGT46607.1"/>
    <property type="molecule type" value="Genomic_DNA"/>
</dbReference>
<name>A0A832DFS7_9BACT</name>
<dbReference type="InterPro" id="IPR029044">
    <property type="entry name" value="Nucleotide-diphossugar_trans"/>
</dbReference>
<feature type="domain" description="Glycosyltransferase 2-like" evidence="1">
    <location>
        <begin position="246"/>
        <end position="377"/>
    </location>
</feature>
<dbReference type="PANTHER" id="PTHR43685:SF2">
    <property type="entry name" value="GLYCOSYLTRANSFERASE 2-LIKE DOMAIN-CONTAINING PROTEIN"/>
    <property type="match status" value="1"/>
</dbReference>
<comment type="caution">
    <text evidence="2">The sequence shown here is derived from an EMBL/GenBank/DDBJ whole genome shotgun (WGS) entry which is preliminary data.</text>
</comment>
<dbReference type="Gene3D" id="3.90.550.10">
    <property type="entry name" value="Spore Coat Polysaccharide Biosynthesis Protein SpsA, Chain A"/>
    <property type="match status" value="2"/>
</dbReference>
<evidence type="ECO:0000313" key="2">
    <source>
        <dbReference type="EMBL" id="HGT46607.1"/>
    </source>
</evidence>